<dbReference type="EMBL" id="JAHFXF010000056">
    <property type="protein sequence ID" value="KAG9698319.1"/>
    <property type="molecule type" value="Genomic_DNA"/>
</dbReference>
<evidence type="ECO:0000256" key="3">
    <source>
        <dbReference type="ARBA" id="ARBA00023002"/>
    </source>
</evidence>
<reference evidence="5" key="2">
    <citation type="submission" date="2021-08" db="EMBL/GenBank/DDBJ databases">
        <authorList>
            <person name="Gostincar C."/>
            <person name="Sun X."/>
            <person name="Song Z."/>
            <person name="Gunde-Cimerman N."/>
        </authorList>
    </citation>
    <scope>NUCLEOTIDE SEQUENCE</scope>
    <source>
        <strain evidence="5">EXF-9911</strain>
    </source>
</reference>
<evidence type="ECO:0000313" key="5">
    <source>
        <dbReference type="EMBL" id="KAG9698319.1"/>
    </source>
</evidence>
<evidence type="ECO:0000259" key="4">
    <source>
        <dbReference type="SMART" id="SM00829"/>
    </source>
</evidence>
<dbReference type="SUPFAM" id="SSF51735">
    <property type="entry name" value="NAD(P)-binding Rossmann-fold domains"/>
    <property type="match status" value="1"/>
</dbReference>
<dbReference type="SUPFAM" id="SSF50129">
    <property type="entry name" value="GroES-like"/>
    <property type="match status" value="1"/>
</dbReference>
<feature type="domain" description="Enoyl reductase (ER)" evidence="4">
    <location>
        <begin position="16"/>
        <end position="354"/>
    </location>
</feature>
<dbReference type="InterPro" id="IPR020843">
    <property type="entry name" value="ER"/>
</dbReference>
<evidence type="ECO:0000313" key="6">
    <source>
        <dbReference type="Proteomes" id="UP000779574"/>
    </source>
</evidence>
<dbReference type="OrthoDB" id="9992527at2759"/>
<dbReference type="SMART" id="SM00829">
    <property type="entry name" value="PKS_ER"/>
    <property type="match status" value="1"/>
</dbReference>
<dbReference type="InterPro" id="IPR011032">
    <property type="entry name" value="GroES-like_sf"/>
</dbReference>
<dbReference type="GO" id="GO:0016651">
    <property type="term" value="F:oxidoreductase activity, acting on NAD(P)H"/>
    <property type="evidence" value="ECO:0007669"/>
    <property type="project" value="InterPro"/>
</dbReference>
<accession>A0A9P8JE15</accession>
<name>A0A9P8JE15_AURME</name>
<protein>
    <recommendedName>
        <fullName evidence="4">Enoyl reductase (ER) domain-containing protein</fullName>
    </recommendedName>
</protein>
<gene>
    <name evidence="5" type="ORF">KCU76_g2336</name>
</gene>
<evidence type="ECO:0000256" key="1">
    <source>
        <dbReference type="ARBA" id="ARBA00008072"/>
    </source>
</evidence>
<evidence type="ECO:0000256" key="2">
    <source>
        <dbReference type="ARBA" id="ARBA00011245"/>
    </source>
</evidence>
<comment type="caution">
    <text evidence="5">The sequence shown here is derived from an EMBL/GenBank/DDBJ whole genome shotgun (WGS) entry which is preliminary data.</text>
</comment>
<dbReference type="AlphaFoldDB" id="A0A9P8JE15"/>
<feature type="non-terminal residue" evidence="5">
    <location>
        <position position="362"/>
    </location>
</feature>
<dbReference type="CDD" id="cd08249">
    <property type="entry name" value="enoyl_reductase_like"/>
    <property type="match status" value="1"/>
</dbReference>
<sequence length="362" mass="38873">MPFPNSFQAAVVPEQGSQHIVATRTLAPLEPGEVVIKITATAVNPIDWKMRDWNYWLKEYPAVLGSDAAGEVVAVADDVKTLEEGDRVFFQGIIANYHSSTFQQYCKMPSRLVANTPSNISDDQAAGISLATVCGLTAFYDHTGLNLRPLPWEQDGNTAGEGKAVVIVGGSSSVGQYAIQLPRLSDFSKIVTNSSPNHQAHLLGLGATTVLDRSTESSPTHFSAALGETSLSFVFDTISITETHMLAAKIVQSALNVENALVVRANLDDLNNAVQQQSQTGRLVSFKPIVGASSFPNLRPRIETAWERFGGDDGFIARGLFQPDPVTVVYGGLASVDGALELNKQGVSGTKIVIRPFETQNE</sequence>
<organism evidence="5 6">
    <name type="scientific">Aureobasidium melanogenum</name>
    <name type="common">Aureobasidium pullulans var. melanogenum</name>
    <dbReference type="NCBI Taxonomy" id="46634"/>
    <lineage>
        <taxon>Eukaryota</taxon>
        <taxon>Fungi</taxon>
        <taxon>Dikarya</taxon>
        <taxon>Ascomycota</taxon>
        <taxon>Pezizomycotina</taxon>
        <taxon>Dothideomycetes</taxon>
        <taxon>Dothideomycetidae</taxon>
        <taxon>Dothideales</taxon>
        <taxon>Saccotheciaceae</taxon>
        <taxon>Aureobasidium</taxon>
    </lineage>
</organism>
<dbReference type="Gene3D" id="3.90.180.10">
    <property type="entry name" value="Medium-chain alcohol dehydrogenases, catalytic domain"/>
    <property type="match status" value="1"/>
</dbReference>
<dbReference type="InterPro" id="IPR047122">
    <property type="entry name" value="Trans-enoyl_RdTase-like"/>
</dbReference>
<proteinExistence type="inferred from homology"/>
<dbReference type="PANTHER" id="PTHR45348">
    <property type="entry name" value="HYPOTHETICAL OXIDOREDUCTASE (EUROFUNG)"/>
    <property type="match status" value="1"/>
</dbReference>
<comment type="similarity">
    <text evidence="1">Belongs to the zinc-containing alcohol dehydrogenase family.</text>
</comment>
<dbReference type="PANTHER" id="PTHR45348:SF2">
    <property type="entry name" value="ZINC-TYPE ALCOHOL DEHYDROGENASE-LIKE PROTEIN C2E1P3.01"/>
    <property type="match status" value="1"/>
</dbReference>
<dbReference type="Gene3D" id="3.40.50.720">
    <property type="entry name" value="NAD(P)-binding Rossmann-like Domain"/>
    <property type="match status" value="1"/>
</dbReference>
<dbReference type="InterPro" id="IPR013154">
    <property type="entry name" value="ADH-like_N"/>
</dbReference>
<dbReference type="Pfam" id="PF08240">
    <property type="entry name" value="ADH_N"/>
    <property type="match status" value="1"/>
</dbReference>
<dbReference type="InterPro" id="IPR036291">
    <property type="entry name" value="NAD(P)-bd_dom_sf"/>
</dbReference>
<dbReference type="Proteomes" id="UP000779574">
    <property type="component" value="Unassembled WGS sequence"/>
</dbReference>
<reference evidence="5" key="1">
    <citation type="journal article" date="2021" name="J Fungi (Basel)">
        <title>Virulence traits and population genomics of the black yeast Aureobasidium melanogenum.</title>
        <authorList>
            <person name="Cernosa A."/>
            <person name="Sun X."/>
            <person name="Gostincar C."/>
            <person name="Fang C."/>
            <person name="Gunde-Cimerman N."/>
            <person name="Song Z."/>
        </authorList>
    </citation>
    <scope>NUCLEOTIDE SEQUENCE</scope>
    <source>
        <strain evidence="5">EXF-9911</strain>
    </source>
</reference>
<keyword evidence="3" id="KW-0560">Oxidoreductase</keyword>
<comment type="subunit">
    <text evidence="2">Monomer.</text>
</comment>